<dbReference type="Gene3D" id="3.40.50.300">
    <property type="entry name" value="P-loop containing nucleotide triphosphate hydrolases"/>
    <property type="match status" value="1"/>
</dbReference>
<comment type="similarity">
    <text evidence="1">Belongs to the ABC transporter superfamily.</text>
</comment>
<evidence type="ECO:0000313" key="7">
    <source>
        <dbReference type="Proteomes" id="UP000521313"/>
    </source>
</evidence>
<dbReference type="GO" id="GO:0005524">
    <property type="term" value="F:ATP binding"/>
    <property type="evidence" value="ECO:0007669"/>
    <property type="project" value="UniProtKB-KW"/>
</dbReference>
<dbReference type="FunFam" id="3.40.50.300:FF:000032">
    <property type="entry name" value="Export ABC transporter ATP-binding protein"/>
    <property type="match status" value="1"/>
</dbReference>
<dbReference type="GO" id="GO:0098796">
    <property type="term" value="C:membrane protein complex"/>
    <property type="evidence" value="ECO:0007669"/>
    <property type="project" value="UniProtKB-ARBA"/>
</dbReference>
<dbReference type="Proteomes" id="UP000521313">
    <property type="component" value="Unassembled WGS sequence"/>
</dbReference>
<evidence type="ECO:0000259" key="5">
    <source>
        <dbReference type="PROSITE" id="PS50893"/>
    </source>
</evidence>
<evidence type="ECO:0000313" key="6">
    <source>
        <dbReference type="EMBL" id="MBB5185371.1"/>
    </source>
</evidence>
<keyword evidence="2" id="KW-0813">Transport</keyword>
<sequence length="226" mass="25367">MDAIVKLQNVNKVYKGVTKGTKALKDCSLEVKPSSFTSIIGKSGCGKSTLLNAIGGLIEVDSGSICVKGTELTTMTRGERAAFRRNHIGFIFQFFNLLQELTVIENLMIPFDLNQQRVDKEFMDGVLQYLELQDVLKKFPYELSGGEQQRVSIARAIIRKPSIILADEPTGNLDRKNAKQVVSLLRECQRLYSQTIIMVTHDMDLAKKADTMQYMEDGQVMSYETT</sequence>
<dbReference type="InterPro" id="IPR003439">
    <property type="entry name" value="ABC_transporter-like_ATP-bd"/>
</dbReference>
<organism evidence="6 7">
    <name type="scientific">Faecalicoccus acidiformans</name>
    <dbReference type="NCBI Taxonomy" id="915173"/>
    <lineage>
        <taxon>Bacteria</taxon>
        <taxon>Bacillati</taxon>
        <taxon>Bacillota</taxon>
        <taxon>Erysipelotrichia</taxon>
        <taxon>Erysipelotrichales</taxon>
        <taxon>Erysipelotrichaceae</taxon>
        <taxon>Faecalicoccus</taxon>
    </lineage>
</organism>
<evidence type="ECO:0000256" key="1">
    <source>
        <dbReference type="ARBA" id="ARBA00005417"/>
    </source>
</evidence>
<dbReference type="InterPro" id="IPR017871">
    <property type="entry name" value="ABC_transporter-like_CS"/>
</dbReference>
<dbReference type="PROSITE" id="PS50893">
    <property type="entry name" value="ABC_TRANSPORTER_2"/>
    <property type="match status" value="1"/>
</dbReference>
<dbReference type="GO" id="GO:0016887">
    <property type="term" value="F:ATP hydrolysis activity"/>
    <property type="evidence" value="ECO:0007669"/>
    <property type="project" value="InterPro"/>
</dbReference>
<proteinExistence type="inferred from homology"/>
<dbReference type="CDD" id="cd03255">
    <property type="entry name" value="ABC_MJ0796_LolCDE_FtsE"/>
    <property type="match status" value="1"/>
</dbReference>
<dbReference type="Pfam" id="PF00005">
    <property type="entry name" value="ABC_tran"/>
    <property type="match status" value="1"/>
</dbReference>
<evidence type="ECO:0000256" key="4">
    <source>
        <dbReference type="ARBA" id="ARBA00022840"/>
    </source>
</evidence>
<keyword evidence="4 6" id="KW-0067">ATP-binding</keyword>
<accession>A0A7W8D1K4</accession>
<gene>
    <name evidence="6" type="ORF">HNQ43_001425</name>
</gene>
<dbReference type="PANTHER" id="PTHR42798">
    <property type="entry name" value="LIPOPROTEIN-RELEASING SYSTEM ATP-BINDING PROTEIN LOLD"/>
    <property type="match status" value="1"/>
</dbReference>
<dbReference type="AlphaFoldDB" id="A0A7W8D1K4"/>
<dbReference type="EMBL" id="JACHHD010000014">
    <property type="protein sequence ID" value="MBB5185371.1"/>
    <property type="molecule type" value="Genomic_DNA"/>
</dbReference>
<comment type="caution">
    <text evidence="6">The sequence shown here is derived from an EMBL/GenBank/DDBJ whole genome shotgun (WGS) entry which is preliminary data.</text>
</comment>
<name>A0A7W8D1K4_9FIRM</name>
<evidence type="ECO:0000256" key="2">
    <source>
        <dbReference type="ARBA" id="ARBA00022448"/>
    </source>
</evidence>
<dbReference type="RefSeq" id="WP_183376268.1">
    <property type="nucleotide sequence ID" value="NZ_JACHHD010000014.1"/>
</dbReference>
<dbReference type="InterPro" id="IPR027417">
    <property type="entry name" value="P-loop_NTPase"/>
</dbReference>
<dbReference type="InterPro" id="IPR003593">
    <property type="entry name" value="AAA+_ATPase"/>
</dbReference>
<feature type="domain" description="ABC transporter" evidence="5">
    <location>
        <begin position="5"/>
        <end position="226"/>
    </location>
</feature>
<dbReference type="SMART" id="SM00382">
    <property type="entry name" value="AAA"/>
    <property type="match status" value="1"/>
</dbReference>
<evidence type="ECO:0000256" key="3">
    <source>
        <dbReference type="ARBA" id="ARBA00022741"/>
    </source>
</evidence>
<dbReference type="InterPro" id="IPR017911">
    <property type="entry name" value="MacB-like_ATP-bd"/>
</dbReference>
<reference evidence="6 7" key="1">
    <citation type="submission" date="2020-08" db="EMBL/GenBank/DDBJ databases">
        <title>Genomic Encyclopedia of Type Strains, Phase IV (KMG-IV): sequencing the most valuable type-strain genomes for metagenomic binning, comparative biology and taxonomic classification.</title>
        <authorList>
            <person name="Goeker M."/>
        </authorList>
    </citation>
    <scope>NUCLEOTIDE SEQUENCE [LARGE SCALE GENOMIC DNA]</scope>
    <source>
        <strain evidence="6 7">DSM 26963</strain>
    </source>
</reference>
<dbReference type="PROSITE" id="PS00211">
    <property type="entry name" value="ABC_TRANSPORTER_1"/>
    <property type="match status" value="1"/>
</dbReference>
<dbReference type="GO" id="GO:0022857">
    <property type="term" value="F:transmembrane transporter activity"/>
    <property type="evidence" value="ECO:0007669"/>
    <property type="project" value="UniProtKB-ARBA"/>
</dbReference>
<dbReference type="SUPFAM" id="SSF52540">
    <property type="entry name" value="P-loop containing nucleoside triphosphate hydrolases"/>
    <property type="match status" value="1"/>
</dbReference>
<dbReference type="PANTHER" id="PTHR42798:SF7">
    <property type="entry name" value="ALPHA-D-RIBOSE 1-METHYLPHOSPHONATE 5-TRIPHOSPHATE SYNTHASE SUBUNIT PHNL"/>
    <property type="match status" value="1"/>
</dbReference>
<protein>
    <submittedName>
        <fullName evidence="6">Putative ABC transport system ATP-binding protein</fullName>
    </submittedName>
</protein>
<keyword evidence="3" id="KW-0547">Nucleotide-binding</keyword>